<dbReference type="GO" id="GO:0006508">
    <property type="term" value="P:proteolysis"/>
    <property type="evidence" value="ECO:0007669"/>
    <property type="project" value="UniProtKB-KW"/>
</dbReference>
<comment type="catalytic activity">
    <reaction evidence="1 8 10">
        <text>Release of N-terminal proline from a peptide.</text>
        <dbReference type="EC" id="3.4.11.5"/>
    </reaction>
</comment>
<dbReference type="PIRSF" id="PIRSF006431">
    <property type="entry name" value="Pept_S33"/>
    <property type="match status" value="1"/>
</dbReference>
<evidence type="ECO:0000256" key="3">
    <source>
        <dbReference type="ARBA" id="ARBA00010088"/>
    </source>
</evidence>
<feature type="active site" description="Proton donor" evidence="9">
    <location>
        <position position="282"/>
    </location>
</feature>
<evidence type="ECO:0000256" key="10">
    <source>
        <dbReference type="RuleBase" id="RU003421"/>
    </source>
</evidence>
<evidence type="ECO:0000256" key="5">
    <source>
        <dbReference type="ARBA" id="ARBA00022490"/>
    </source>
</evidence>
<dbReference type="EC" id="3.4.11.5" evidence="8 10"/>
<dbReference type="Proteomes" id="UP000002522">
    <property type="component" value="Chromosome"/>
</dbReference>
<evidence type="ECO:0000256" key="8">
    <source>
        <dbReference type="PIRNR" id="PIRNR006431"/>
    </source>
</evidence>
<keyword evidence="7 8" id="KW-0378">Hydrolase</keyword>
<comment type="similarity">
    <text evidence="3 8 10">Belongs to the peptidase S33 family.</text>
</comment>
<keyword evidence="13" id="KW-1185">Reference proteome</keyword>
<evidence type="ECO:0000256" key="4">
    <source>
        <dbReference type="ARBA" id="ARBA00022438"/>
    </source>
</evidence>
<dbReference type="MEROPS" id="S33.001"/>
<dbReference type="NCBIfam" id="TIGR01249">
    <property type="entry name" value="pro_imino_pep_1"/>
    <property type="match status" value="1"/>
</dbReference>
<dbReference type="PANTHER" id="PTHR43722">
    <property type="entry name" value="PROLINE IMINOPEPTIDASE"/>
    <property type="match status" value="1"/>
</dbReference>
<dbReference type="AlphaFoldDB" id="Q8EUT7"/>
<feature type="domain" description="AB hydrolase-1" evidence="11">
    <location>
        <begin position="28"/>
        <end position="286"/>
    </location>
</feature>
<evidence type="ECO:0000256" key="1">
    <source>
        <dbReference type="ARBA" id="ARBA00001585"/>
    </source>
</evidence>
<dbReference type="InParanoid" id="Q8EUT7"/>
<keyword evidence="6 8" id="KW-0645">Protease</keyword>
<dbReference type="PANTHER" id="PTHR43722:SF1">
    <property type="entry name" value="PROLINE IMINOPEPTIDASE"/>
    <property type="match status" value="1"/>
</dbReference>
<dbReference type="InterPro" id="IPR029058">
    <property type="entry name" value="AB_hydrolase_fold"/>
</dbReference>
<dbReference type="InterPro" id="IPR000073">
    <property type="entry name" value="AB_hydrolase_1"/>
</dbReference>
<dbReference type="ESTHER" id="mycpe-MYPE8330">
    <property type="family name" value="Proline_iminopeptidase"/>
</dbReference>
<dbReference type="PRINTS" id="PR00793">
    <property type="entry name" value="PROAMNOPTASE"/>
</dbReference>
<evidence type="ECO:0000313" key="12">
    <source>
        <dbReference type="EMBL" id="BAC44625.1"/>
    </source>
</evidence>
<dbReference type="STRING" id="272633.gene:10731955"/>
<accession>Q8EUT7</accession>
<dbReference type="SUPFAM" id="SSF53474">
    <property type="entry name" value="alpha/beta-Hydrolases"/>
    <property type="match status" value="1"/>
</dbReference>
<evidence type="ECO:0000256" key="6">
    <source>
        <dbReference type="ARBA" id="ARBA00022670"/>
    </source>
</evidence>
<keyword evidence="4 8" id="KW-0031">Aminopeptidase</keyword>
<dbReference type="RefSeq" id="WP_011077654.1">
    <property type="nucleotide sequence ID" value="NC_004432.1"/>
</dbReference>
<dbReference type="InterPro" id="IPR002410">
    <property type="entry name" value="Peptidase_S33"/>
</dbReference>
<dbReference type="InterPro" id="IPR005944">
    <property type="entry name" value="Pro_iminopeptidase"/>
</dbReference>
<dbReference type="eggNOG" id="COG0596">
    <property type="taxonomic scope" value="Bacteria"/>
</dbReference>
<dbReference type="GO" id="GO:0005737">
    <property type="term" value="C:cytoplasm"/>
    <property type="evidence" value="ECO:0007669"/>
    <property type="project" value="UniProtKB-SubCell"/>
</dbReference>
<evidence type="ECO:0000256" key="7">
    <source>
        <dbReference type="ARBA" id="ARBA00022801"/>
    </source>
</evidence>
<dbReference type="HOGENOM" id="CLU_043739_2_2_14"/>
<dbReference type="GO" id="GO:0004177">
    <property type="term" value="F:aminopeptidase activity"/>
    <property type="evidence" value="ECO:0007669"/>
    <property type="project" value="UniProtKB-UniRule"/>
</dbReference>
<proteinExistence type="inferred from homology"/>
<dbReference type="Pfam" id="PF00561">
    <property type="entry name" value="Abhydrolase_1"/>
    <property type="match status" value="1"/>
</dbReference>
<reference evidence="12 13" key="1">
    <citation type="journal article" date="2002" name="Nucleic Acids Res.">
        <title>The complete genomic sequence of Mycoplasma penetrans, an intracellular bacterial pathogen in humans.</title>
        <authorList>
            <person name="Sasaki Y."/>
            <person name="Ishikawa J."/>
            <person name="Yamashita A."/>
            <person name="Oshima K."/>
            <person name="Kenri T."/>
            <person name="Furuya K."/>
            <person name="Yoshino C."/>
            <person name="Horino A."/>
            <person name="Shiba T."/>
            <person name="Sasaki T."/>
            <person name="Hattori M."/>
        </authorList>
    </citation>
    <scope>NUCLEOTIDE SEQUENCE [LARGE SCALE GENOMIC DNA]</scope>
    <source>
        <strain evidence="12 13">HF-2</strain>
    </source>
</reference>
<evidence type="ECO:0000256" key="9">
    <source>
        <dbReference type="PIRSR" id="PIRSR006431-1"/>
    </source>
</evidence>
<evidence type="ECO:0000259" key="11">
    <source>
        <dbReference type="Pfam" id="PF00561"/>
    </source>
</evidence>
<name>Q8EUT7_MALP2</name>
<gene>
    <name evidence="12" type="ordered locus">MYPE8330</name>
</gene>
<sequence length="300" mass="35331">MSYFKDGYIQCDNHQIYYKAMGNPNGIPVVFLHGGPGGGISEKSHTFFDLNKYFVILFDQRGCGKSRPKFSLENNDTFSLLKDIENIRNYFQIDKWIVFGGSWGSTLSLVYAINYPYRVIALFLRGVFLGTKEEWEWLYQKGSDSFYSEYFEVFQNFVPEQYRNNNIEYYYKVLIGNDLELKKKASFLWANWETINCTLNLPKKLDSDFEDNYQISLLEAHYAYNNSFLEDNYILNNANVIKDIKTYIFQGRYDLVCLPKYAYLLSKQLNNCETNFVKESGHSPYEKNMFSIIKKTLDEF</sequence>
<protein>
    <recommendedName>
        <fullName evidence="8 10">Proline iminopeptidase</fullName>
        <shortName evidence="8">PIP</shortName>
        <ecNumber evidence="8 10">3.4.11.5</ecNumber>
    </recommendedName>
    <alternativeName>
        <fullName evidence="8">Prolyl aminopeptidase</fullName>
    </alternativeName>
</protein>
<dbReference type="Gene3D" id="3.40.50.1820">
    <property type="entry name" value="alpha/beta hydrolase"/>
    <property type="match status" value="1"/>
</dbReference>
<comment type="subcellular location">
    <subcellularLocation>
        <location evidence="2 8">Cytoplasm</location>
    </subcellularLocation>
</comment>
<dbReference type="EMBL" id="BA000026">
    <property type="protein sequence ID" value="BAC44625.1"/>
    <property type="molecule type" value="Genomic_DNA"/>
</dbReference>
<keyword evidence="5 8" id="KW-0963">Cytoplasm</keyword>
<feature type="active site" evidence="9">
    <location>
        <position position="254"/>
    </location>
</feature>
<evidence type="ECO:0000313" key="13">
    <source>
        <dbReference type="Proteomes" id="UP000002522"/>
    </source>
</evidence>
<evidence type="ECO:0000256" key="2">
    <source>
        <dbReference type="ARBA" id="ARBA00004496"/>
    </source>
</evidence>
<organism evidence="12 13">
    <name type="scientific">Malacoplasma penetrans (strain HF-2)</name>
    <name type="common">Mycoplasma penetrans</name>
    <dbReference type="NCBI Taxonomy" id="272633"/>
    <lineage>
        <taxon>Bacteria</taxon>
        <taxon>Bacillati</taxon>
        <taxon>Mycoplasmatota</taxon>
        <taxon>Mycoplasmoidales</taxon>
        <taxon>Mycoplasmoidaceae</taxon>
        <taxon>Malacoplasma</taxon>
    </lineage>
</organism>
<feature type="active site" description="Nucleophile" evidence="9">
    <location>
        <position position="102"/>
    </location>
</feature>
<dbReference type="KEGG" id="mpe:MYPE8330"/>